<dbReference type="Gene3D" id="1.10.10.10">
    <property type="entry name" value="Winged helix-like DNA-binding domain superfamily/Winged helix DNA-binding domain"/>
    <property type="match status" value="1"/>
</dbReference>
<dbReference type="PROSITE" id="PS50931">
    <property type="entry name" value="HTH_LYSR"/>
    <property type="match status" value="1"/>
</dbReference>
<dbReference type="PANTHER" id="PTHR30537:SF66">
    <property type="entry name" value="IRON-REGULATED VIRULENCE REGULATORY PROTEIN IRGB"/>
    <property type="match status" value="1"/>
</dbReference>
<dbReference type="InterPro" id="IPR058163">
    <property type="entry name" value="LysR-type_TF_proteobact-type"/>
</dbReference>
<dbReference type="Proteomes" id="UP000542125">
    <property type="component" value="Unassembled WGS sequence"/>
</dbReference>
<dbReference type="EMBL" id="JACBYR010000001">
    <property type="protein sequence ID" value="NYE81554.1"/>
    <property type="molecule type" value="Genomic_DNA"/>
</dbReference>
<dbReference type="RefSeq" id="WP_179583641.1">
    <property type="nucleotide sequence ID" value="NZ_JACBYR010000001.1"/>
</dbReference>
<dbReference type="CDD" id="cd08422">
    <property type="entry name" value="PBP2_CrgA_like"/>
    <property type="match status" value="1"/>
</dbReference>
<comment type="similarity">
    <text evidence="1">Belongs to the LysR transcriptional regulatory family.</text>
</comment>
<keyword evidence="3 6" id="KW-0238">DNA-binding</keyword>
<dbReference type="InterPro" id="IPR036390">
    <property type="entry name" value="WH_DNA-bd_sf"/>
</dbReference>
<evidence type="ECO:0000256" key="3">
    <source>
        <dbReference type="ARBA" id="ARBA00023125"/>
    </source>
</evidence>
<name>A0A7Y9LJ27_9BURK</name>
<dbReference type="AlphaFoldDB" id="A0A7Y9LJ27"/>
<dbReference type="SUPFAM" id="SSF46785">
    <property type="entry name" value="Winged helix' DNA-binding domain"/>
    <property type="match status" value="1"/>
</dbReference>
<reference evidence="6 7" key="1">
    <citation type="submission" date="2020-07" db="EMBL/GenBank/DDBJ databases">
        <title>Genomic Encyclopedia of Type Strains, Phase IV (KMG-V): Genome sequencing to study the core and pangenomes of soil and plant-associated prokaryotes.</title>
        <authorList>
            <person name="Whitman W."/>
        </authorList>
    </citation>
    <scope>NUCLEOTIDE SEQUENCE [LARGE SCALE GENOMIC DNA]</scope>
    <source>
        <strain evidence="6 7">SAS40</strain>
    </source>
</reference>
<evidence type="ECO:0000259" key="5">
    <source>
        <dbReference type="PROSITE" id="PS50931"/>
    </source>
</evidence>
<evidence type="ECO:0000256" key="1">
    <source>
        <dbReference type="ARBA" id="ARBA00009437"/>
    </source>
</evidence>
<organism evidence="6 7">
    <name type="scientific">Pigmentiphaga litoralis</name>
    <dbReference type="NCBI Taxonomy" id="516702"/>
    <lineage>
        <taxon>Bacteria</taxon>
        <taxon>Pseudomonadati</taxon>
        <taxon>Pseudomonadota</taxon>
        <taxon>Betaproteobacteria</taxon>
        <taxon>Burkholderiales</taxon>
        <taxon>Alcaligenaceae</taxon>
        <taxon>Pigmentiphaga</taxon>
    </lineage>
</organism>
<keyword evidence="4" id="KW-0804">Transcription</keyword>
<accession>A0A7Y9LJ27</accession>
<dbReference type="SUPFAM" id="SSF53850">
    <property type="entry name" value="Periplasmic binding protein-like II"/>
    <property type="match status" value="1"/>
</dbReference>
<dbReference type="FunFam" id="1.10.10.10:FF:000001">
    <property type="entry name" value="LysR family transcriptional regulator"/>
    <property type="match status" value="1"/>
</dbReference>
<dbReference type="PANTHER" id="PTHR30537">
    <property type="entry name" value="HTH-TYPE TRANSCRIPTIONAL REGULATOR"/>
    <property type="match status" value="1"/>
</dbReference>
<dbReference type="Gene3D" id="3.40.190.290">
    <property type="match status" value="1"/>
</dbReference>
<gene>
    <name evidence="6" type="ORF">FHW18_000825</name>
</gene>
<evidence type="ECO:0000256" key="2">
    <source>
        <dbReference type="ARBA" id="ARBA00023015"/>
    </source>
</evidence>
<protein>
    <submittedName>
        <fullName evidence="6">DNA-binding transcriptional LysR family regulator</fullName>
    </submittedName>
</protein>
<keyword evidence="2" id="KW-0805">Transcription regulation</keyword>
<dbReference type="GO" id="GO:0003700">
    <property type="term" value="F:DNA-binding transcription factor activity"/>
    <property type="evidence" value="ECO:0007669"/>
    <property type="project" value="InterPro"/>
</dbReference>
<dbReference type="Pfam" id="PF03466">
    <property type="entry name" value="LysR_substrate"/>
    <property type="match status" value="1"/>
</dbReference>
<dbReference type="GO" id="GO:0043565">
    <property type="term" value="F:sequence-specific DNA binding"/>
    <property type="evidence" value="ECO:0007669"/>
    <property type="project" value="TreeGrafter"/>
</dbReference>
<evidence type="ECO:0000256" key="4">
    <source>
        <dbReference type="ARBA" id="ARBA00023163"/>
    </source>
</evidence>
<dbReference type="InterPro" id="IPR005119">
    <property type="entry name" value="LysR_subst-bd"/>
</dbReference>
<comment type="caution">
    <text evidence="6">The sequence shown here is derived from an EMBL/GenBank/DDBJ whole genome shotgun (WGS) entry which is preliminary data.</text>
</comment>
<dbReference type="InterPro" id="IPR036388">
    <property type="entry name" value="WH-like_DNA-bd_sf"/>
</dbReference>
<dbReference type="GO" id="GO:0006351">
    <property type="term" value="P:DNA-templated transcription"/>
    <property type="evidence" value="ECO:0007669"/>
    <property type="project" value="TreeGrafter"/>
</dbReference>
<sequence>MTEDTAGSRISLELLGLFVEVVERQSISAAARAWQIAPSLAARKIGRLEAELDTRLFDRTTRRIHLTEAGVLTLAWARDVLAHHDRLTDDIDALQGQLAGNLRLVMSEYVSTILTPAFLAAFSRRYPRIRFSIAIMDDIVGIEKRDYDVAIQSGRLPDSTLKGVRIRDYRRVLCAAPSYLARRGKPTSIESLIEHDCLTHQQAIDGYWTFRKGTDVIRQRVHQLLFSNSYLPLIALARHGMGIIQASTGSVRDAVKNGELVCLLDEYECVNSDGSSLATWLLYPGGRVSARTRIFISELTAYIRDLPK</sequence>
<evidence type="ECO:0000313" key="6">
    <source>
        <dbReference type="EMBL" id="NYE81554.1"/>
    </source>
</evidence>
<evidence type="ECO:0000313" key="7">
    <source>
        <dbReference type="Proteomes" id="UP000542125"/>
    </source>
</evidence>
<dbReference type="InterPro" id="IPR000847">
    <property type="entry name" value="LysR_HTH_N"/>
</dbReference>
<proteinExistence type="inferred from homology"/>
<keyword evidence="7" id="KW-1185">Reference proteome</keyword>
<feature type="domain" description="HTH lysR-type" evidence="5">
    <location>
        <begin position="10"/>
        <end position="67"/>
    </location>
</feature>
<dbReference type="Pfam" id="PF00126">
    <property type="entry name" value="HTH_1"/>
    <property type="match status" value="1"/>
</dbReference>